<evidence type="ECO:0000256" key="2">
    <source>
        <dbReference type="ARBA" id="ARBA00022723"/>
    </source>
</evidence>
<keyword evidence="3" id="KW-0408">Iron</keyword>
<dbReference type="GO" id="GO:0046872">
    <property type="term" value="F:metal ion binding"/>
    <property type="evidence" value="ECO:0007669"/>
    <property type="project" value="UniProtKB-KW"/>
</dbReference>
<dbReference type="InterPro" id="IPR050377">
    <property type="entry name" value="Radical_SAM_PqqE_MftC-like"/>
</dbReference>
<evidence type="ECO:0000313" key="6">
    <source>
        <dbReference type="EMBL" id="MXQ73439.1"/>
    </source>
</evidence>
<keyword evidence="2" id="KW-0479">Metal-binding</keyword>
<evidence type="ECO:0000256" key="4">
    <source>
        <dbReference type="ARBA" id="ARBA00023014"/>
    </source>
</evidence>
<reference evidence="6 7" key="1">
    <citation type="submission" date="2019-12" db="EMBL/GenBank/DDBJ databases">
        <authorList>
            <person name="Yang R."/>
        </authorList>
    </citation>
    <scope>NUCLEOTIDE SEQUENCE [LARGE SCALE GENOMIC DNA]</scope>
    <source>
        <strain evidence="6 7">DONG20-135</strain>
    </source>
</reference>
<dbReference type="PANTHER" id="PTHR11228:SF7">
    <property type="entry name" value="PQQA PEPTIDE CYCLASE"/>
    <property type="match status" value="1"/>
</dbReference>
<reference evidence="6 7" key="2">
    <citation type="submission" date="2020-01" db="EMBL/GenBank/DDBJ databases">
        <title>Clostridiaceae sp. nov. isolated from the gut of human by culturomics.</title>
        <authorList>
            <person name="Chang Y."/>
        </authorList>
    </citation>
    <scope>NUCLEOTIDE SEQUENCE [LARGE SCALE GENOMIC DNA]</scope>
    <source>
        <strain evidence="6 7">DONG20-135</strain>
    </source>
</reference>
<dbReference type="Gene3D" id="3.20.20.70">
    <property type="entry name" value="Aldolase class I"/>
    <property type="match status" value="1"/>
</dbReference>
<evidence type="ECO:0000259" key="5">
    <source>
        <dbReference type="PROSITE" id="PS51918"/>
    </source>
</evidence>
<dbReference type="GO" id="GO:0003824">
    <property type="term" value="F:catalytic activity"/>
    <property type="evidence" value="ECO:0007669"/>
    <property type="project" value="InterPro"/>
</dbReference>
<dbReference type="InterPro" id="IPR023885">
    <property type="entry name" value="4Fe4S-binding_SPASM_dom"/>
</dbReference>
<proteinExistence type="predicted"/>
<dbReference type="SFLD" id="SFLDS00029">
    <property type="entry name" value="Radical_SAM"/>
    <property type="match status" value="1"/>
</dbReference>
<gene>
    <name evidence="6" type="ORF">GSF08_05780</name>
</gene>
<comment type="caution">
    <text evidence="6">The sequence shown here is derived from an EMBL/GenBank/DDBJ whole genome shotgun (WGS) entry which is preliminary data.</text>
</comment>
<dbReference type="SUPFAM" id="SSF102114">
    <property type="entry name" value="Radical SAM enzymes"/>
    <property type="match status" value="1"/>
</dbReference>
<evidence type="ECO:0000313" key="7">
    <source>
        <dbReference type="Proteomes" id="UP000434036"/>
    </source>
</evidence>
<accession>A0A6N8UA32</accession>
<dbReference type="CDD" id="cd01335">
    <property type="entry name" value="Radical_SAM"/>
    <property type="match status" value="1"/>
</dbReference>
<evidence type="ECO:0000256" key="1">
    <source>
        <dbReference type="ARBA" id="ARBA00022691"/>
    </source>
</evidence>
<dbReference type="Proteomes" id="UP000434036">
    <property type="component" value="Unassembled WGS sequence"/>
</dbReference>
<protein>
    <submittedName>
        <fullName evidence="6">Radical SAM protein</fullName>
    </submittedName>
</protein>
<dbReference type="PANTHER" id="PTHR11228">
    <property type="entry name" value="RADICAL SAM DOMAIN PROTEIN"/>
    <property type="match status" value="1"/>
</dbReference>
<dbReference type="PROSITE" id="PS51918">
    <property type="entry name" value="RADICAL_SAM"/>
    <property type="match status" value="1"/>
</dbReference>
<keyword evidence="1" id="KW-0949">S-adenosyl-L-methionine</keyword>
<dbReference type="InterPro" id="IPR013785">
    <property type="entry name" value="Aldolase_TIM"/>
</dbReference>
<feature type="domain" description="Radical SAM core" evidence="5">
    <location>
        <begin position="1"/>
        <end position="206"/>
    </location>
</feature>
<sequence length="285" mass="32437">MRFKRIYVEIMNSCNLHCSFCIKNKRPPQCMSAEQFKTTAIQLRPYSDYLYLHVLGEPLMHPELEKILNICAELRFQVNLTTNGTLLKERLPILKKAAALRQINVSLHSFSQQDGIDNNTYLKDCLEAGEQLLDHVYMSYRLWNKQGGSLDEATMALVSSINDRYHAEIAPQGIRGSDKYTLKQNMFLNFEEMFIWPSLDNPIQADPARCLGWKSMCAILVNGDVVPCCLDGNGACVLGNLKDQPFSEIIEGEMGKKILEGWKQGKAVMPLCQRCSYRLRFGANK</sequence>
<dbReference type="InterPro" id="IPR058240">
    <property type="entry name" value="rSAM_sf"/>
</dbReference>
<dbReference type="Pfam" id="PF13186">
    <property type="entry name" value="SPASM"/>
    <property type="match status" value="1"/>
</dbReference>
<dbReference type="Pfam" id="PF04055">
    <property type="entry name" value="Radical_SAM"/>
    <property type="match status" value="1"/>
</dbReference>
<evidence type="ECO:0000256" key="3">
    <source>
        <dbReference type="ARBA" id="ARBA00023004"/>
    </source>
</evidence>
<keyword evidence="4" id="KW-0411">Iron-sulfur</keyword>
<dbReference type="EMBL" id="WUUQ01000002">
    <property type="protein sequence ID" value="MXQ73439.1"/>
    <property type="molecule type" value="Genomic_DNA"/>
</dbReference>
<dbReference type="GO" id="GO:0051536">
    <property type="term" value="F:iron-sulfur cluster binding"/>
    <property type="evidence" value="ECO:0007669"/>
    <property type="project" value="UniProtKB-KW"/>
</dbReference>
<organism evidence="6 7">
    <name type="scientific">Copranaerobaculum intestinale</name>
    <dbReference type="NCBI Taxonomy" id="2692629"/>
    <lineage>
        <taxon>Bacteria</taxon>
        <taxon>Bacillati</taxon>
        <taxon>Bacillota</taxon>
        <taxon>Erysipelotrichia</taxon>
        <taxon>Erysipelotrichales</taxon>
        <taxon>Erysipelotrichaceae</taxon>
        <taxon>Copranaerobaculum</taxon>
    </lineage>
</organism>
<dbReference type="SFLD" id="SFLDG01067">
    <property type="entry name" value="SPASM/twitch_domain_containing"/>
    <property type="match status" value="1"/>
</dbReference>
<dbReference type="RefSeq" id="WP_160624895.1">
    <property type="nucleotide sequence ID" value="NZ_WUUQ01000002.1"/>
</dbReference>
<keyword evidence="7" id="KW-1185">Reference proteome</keyword>
<dbReference type="AlphaFoldDB" id="A0A6N8UA32"/>
<name>A0A6N8UA32_9FIRM</name>
<dbReference type="InterPro" id="IPR007197">
    <property type="entry name" value="rSAM"/>
</dbReference>